<keyword evidence="3" id="KW-1185">Reference proteome</keyword>
<protein>
    <recommendedName>
        <fullName evidence="4">DUF3221 domain-containing protein</fullName>
    </recommendedName>
</protein>
<accession>A0ABV9MCP0</accession>
<evidence type="ECO:0000313" key="2">
    <source>
        <dbReference type="EMBL" id="MFC4712913.1"/>
    </source>
</evidence>
<feature type="transmembrane region" description="Helical" evidence="1">
    <location>
        <begin position="34"/>
        <end position="53"/>
    </location>
</feature>
<dbReference type="EMBL" id="JBHSGL010000005">
    <property type="protein sequence ID" value="MFC4712913.1"/>
    <property type="molecule type" value="Genomic_DNA"/>
</dbReference>
<name>A0ABV9MCP0_9BACL</name>
<comment type="caution">
    <text evidence="2">The sequence shown here is derived from an EMBL/GenBank/DDBJ whole genome shotgun (WGS) entry which is preliminary data.</text>
</comment>
<dbReference type="Proteomes" id="UP001595932">
    <property type="component" value="Unassembled WGS sequence"/>
</dbReference>
<gene>
    <name evidence="2" type="ORF">ACFO5U_08585</name>
</gene>
<keyword evidence="1" id="KW-0812">Transmembrane</keyword>
<feature type="transmembrane region" description="Helical" evidence="1">
    <location>
        <begin position="6"/>
        <end position="25"/>
    </location>
</feature>
<evidence type="ECO:0008006" key="4">
    <source>
        <dbReference type="Google" id="ProtNLM"/>
    </source>
</evidence>
<dbReference type="RefSeq" id="WP_377278422.1">
    <property type="nucleotide sequence ID" value="NZ_JBHSGL010000005.1"/>
</dbReference>
<keyword evidence="1" id="KW-0472">Membrane</keyword>
<proteinExistence type="predicted"/>
<keyword evidence="1" id="KW-1133">Transmembrane helix</keyword>
<evidence type="ECO:0000256" key="1">
    <source>
        <dbReference type="SAM" id="Phobius"/>
    </source>
</evidence>
<organism evidence="2 3">
    <name type="scientific">Planococcus dechangensis</name>
    <dbReference type="NCBI Taxonomy" id="1176255"/>
    <lineage>
        <taxon>Bacteria</taxon>
        <taxon>Bacillati</taxon>
        <taxon>Bacillota</taxon>
        <taxon>Bacilli</taxon>
        <taxon>Bacillales</taxon>
        <taxon>Caryophanaceae</taxon>
        <taxon>Planococcus</taxon>
    </lineage>
</organism>
<evidence type="ECO:0000313" key="3">
    <source>
        <dbReference type="Proteomes" id="UP001595932"/>
    </source>
</evidence>
<reference evidence="3" key="1">
    <citation type="journal article" date="2019" name="Int. J. Syst. Evol. Microbiol.">
        <title>The Global Catalogue of Microorganisms (GCM) 10K type strain sequencing project: providing services to taxonomists for standard genome sequencing and annotation.</title>
        <authorList>
            <consortium name="The Broad Institute Genomics Platform"/>
            <consortium name="The Broad Institute Genome Sequencing Center for Infectious Disease"/>
            <person name="Wu L."/>
            <person name="Ma J."/>
        </authorList>
    </citation>
    <scope>NUCLEOTIDE SEQUENCE [LARGE SCALE GENOMIC DNA]</scope>
    <source>
        <strain evidence="3">CGMCC 1.12151</strain>
    </source>
</reference>
<sequence length="155" mass="17662">MIFYVFVTILSCTLLSAISFIYFLIRKNKYGKKPLFISIVFCIIFLGIAIPMGQKPSVSFNEYKEQSSTFSFENYSDDQVNVGTFVKIIGEVTLIEVTIDGEENRFFLETEDGTFYAQNNSNEEIKNGEILTVYGKYAGKRNAVSPAISVQYFER</sequence>